<dbReference type="AlphaFoldDB" id="A0A2A5WW63"/>
<accession>A0A2A5WW63</accession>
<dbReference type="InterPro" id="IPR049174">
    <property type="entry name" value="Beta-AFase-like"/>
</dbReference>
<comment type="caution">
    <text evidence="3">The sequence shown here is derived from an EMBL/GenBank/DDBJ whole genome shotgun (WGS) entry which is preliminary data.</text>
</comment>
<sequence>MAPVVSNQVSIAFHEGDLLRSQFEGWIADRMQINVEKRLLTLDLNMILDPFENRPGKQWWAGEHVGKYLHAATHAWRYTGDERLKSRMDETARRLIARQLENGYLGTYKDSDQFRQGDGLGWDGPVWDVWTHKYALIGLLTYYQATADQASITACRQSADLMYDHYVTRGKSLRLASSHLGMAATSVLESIAILYRETGESRYLEFCHRIVQAWEDESDPETWMYEDGCRLLTSLLDTGDVYRTANRKAYEMLSNLVGLLELYRIDPDERYLRACLNAWNDIASKRLYITGTASYFEQFTQDGRMPPGQAVGEGCVTVTWLQLTKHLFELTGDVQYADEIERTIYNALPAAQSPLTGEVSYFAPLVGQKHYNGHDVKLTPAISCCSSSIPRGLAMIPLVASGTLNGHPALLQYIPGRHVMSYHANDEQKKVTLTVKGDFPQSGDFEVGVTPESTERFTLVLRVPPWADGYSARINGSESLAVPESRLIEIDREWQPGDTITVNMPLDIRTVPHTDVTSDAVAFVRGPQVLATDTALDGSNVPDGNWWGNHLHSHTTNQDGKPREFHLVAFADAGQHKEAYSVLHDGVAQNES</sequence>
<feature type="domain" description="Non-reducing end beta-L-arabinofuranosidase-like GH127 catalytic" evidence="1">
    <location>
        <begin position="57"/>
        <end position="394"/>
    </location>
</feature>
<dbReference type="GO" id="GO:0005975">
    <property type="term" value="P:carbohydrate metabolic process"/>
    <property type="evidence" value="ECO:0007669"/>
    <property type="project" value="InterPro"/>
</dbReference>
<dbReference type="InterPro" id="IPR049046">
    <property type="entry name" value="Beta-AFase-like_GH127_middle"/>
</dbReference>
<feature type="domain" description="Non-reducing end beta-L-arabinofuranosidase-like GH127 middle" evidence="2">
    <location>
        <begin position="425"/>
        <end position="506"/>
    </location>
</feature>
<dbReference type="EMBL" id="NTKD01000011">
    <property type="protein sequence ID" value="PDH40503.1"/>
    <property type="molecule type" value="Genomic_DNA"/>
</dbReference>
<gene>
    <name evidence="3" type="ORF">CNE99_03395</name>
</gene>
<evidence type="ECO:0000313" key="3">
    <source>
        <dbReference type="EMBL" id="PDH40503.1"/>
    </source>
</evidence>
<evidence type="ECO:0000313" key="4">
    <source>
        <dbReference type="Proteomes" id="UP000219327"/>
    </source>
</evidence>
<dbReference type="Proteomes" id="UP000219327">
    <property type="component" value="Unassembled WGS sequence"/>
</dbReference>
<reference evidence="3 4" key="1">
    <citation type="submission" date="2017-08" db="EMBL/GenBank/DDBJ databases">
        <title>Fine stratification of microbial communities through a metagenomic profile of the photic zone.</title>
        <authorList>
            <person name="Haro-Moreno J.M."/>
            <person name="Lopez-Perez M."/>
            <person name="De La Torre J."/>
            <person name="Picazo A."/>
            <person name="Camacho A."/>
            <person name="Rodriguez-Valera F."/>
        </authorList>
    </citation>
    <scope>NUCLEOTIDE SEQUENCE [LARGE SCALE GENOMIC DNA]</scope>
    <source>
        <strain evidence="3">MED-G24</strain>
    </source>
</reference>
<dbReference type="InterPro" id="IPR008928">
    <property type="entry name" value="6-hairpin_glycosidase_sf"/>
</dbReference>
<dbReference type="Pfam" id="PF20736">
    <property type="entry name" value="Glyco_hydro127M"/>
    <property type="match status" value="1"/>
</dbReference>
<dbReference type="SUPFAM" id="SSF48208">
    <property type="entry name" value="Six-hairpin glycosidases"/>
    <property type="match status" value="1"/>
</dbReference>
<dbReference type="Pfam" id="PF07944">
    <property type="entry name" value="Beta-AFase-like_GH127_cat"/>
    <property type="match status" value="1"/>
</dbReference>
<protein>
    <recommendedName>
        <fullName evidence="5">Glycosyl hydrolase</fullName>
    </recommendedName>
</protein>
<evidence type="ECO:0000259" key="2">
    <source>
        <dbReference type="Pfam" id="PF20736"/>
    </source>
</evidence>
<organism evidence="3 4">
    <name type="scientific">OM182 bacterium MED-G24</name>
    <dbReference type="NCBI Taxonomy" id="1986255"/>
    <lineage>
        <taxon>Bacteria</taxon>
        <taxon>Pseudomonadati</taxon>
        <taxon>Pseudomonadota</taxon>
        <taxon>Gammaproteobacteria</taxon>
        <taxon>OMG group</taxon>
        <taxon>OM182 clade</taxon>
    </lineage>
</organism>
<name>A0A2A5WW63_9GAMM</name>
<dbReference type="PANTHER" id="PTHR43465:SF2">
    <property type="entry name" value="DUF1680 DOMAIN PROTEIN (AFU_ORTHOLOGUE AFUA_1G08910)"/>
    <property type="match status" value="1"/>
</dbReference>
<proteinExistence type="predicted"/>
<evidence type="ECO:0000259" key="1">
    <source>
        <dbReference type="Pfam" id="PF07944"/>
    </source>
</evidence>
<evidence type="ECO:0008006" key="5">
    <source>
        <dbReference type="Google" id="ProtNLM"/>
    </source>
</evidence>
<dbReference type="PANTHER" id="PTHR43465">
    <property type="entry name" value="DUF1680 DOMAIN PROTEIN (AFU_ORTHOLOGUE AFUA_1G08910)"/>
    <property type="match status" value="1"/>
</dbReference>
<dbReference type="InterPro" id="IPR012878">
    <property type="entry name" value="Beta-AFase-like_GH127_cat"/>
</dbReference>